<reference evidence="3 4" key="1">
    <citation type="submission" date="2020-04" db="EMBL/GenBank/DDBJ databases">
        <title>MicrobeNet Type strains.</title>
        <authorList>
            <person name="Nicholson A.C."/>
        </authorList>
    </citation>
    <scope>NUCLEOTIDE SEQUENCE [LARGE SCALE GENOMIC DNA]</scope>
    <source>
        <strain evidence="3 4">ATCC BAA-789</strain>
    </source>
</reference>
<keyword evidence="4" id="KW-1185">Reference proteome</keyword>
<proteinExistence type="predicted"/>
<dbReference type="Pfam" id="PF18367">
    <property type="entry name" value="Rv2175c_C"/>
    <property type="match status" value="1"/>
</dbReference>
<evidence type="ECO:0000313" key="3">
    <source>
        <dbReference type="EMBL" id="NKX93190.1"/>
    </source>
</evidence>
<name>A0A9X5FBL2_9MICO</name>
<organism evidence="3 4">
    <name type="scientific">Sanguibacter hominis ATCC BAA-789</name>
    <dbReference type="NCBI Taxonomy" id="1312740"/>
    <lineage>
        <taxon>Bacteria</taxon>
        <taxon>Bacillati</taxon>
        <taxon>Actinomycetota</taxon>
        <taxon>Actinomycetes</taxon>
        <taxon>Micrococcales</taxon>
        <taxon>Sanguibacteraceae</taxon>
        <taxon>Sanguibacter</taxon>
    </lineage>
</organism>
<dbReference type="GO" id="GO:0003677">
    <property type="term" value="F:DNA binding"/>
    <property type="evidence" value="ECO:0007669"/>
    <property type="project" value="InterPro"/>
</dbReference>
<sequence length="135" mass="14638">MNGTDPVGEWLTIPDVAELLDTDLSKVRGLLHERKIVGVKRGERSIFQVPAKFFVPAHMANPADVGPAPENAEDVKHVVLASLPGTFVVLTDLGFSDEGIIDWLFTVEDSIGAAPIDALRQGRKSEVRRVAQALL</sequence>
<evidence type="ECO:0000259" key="1">
    <source>
        <dbReference type="Pfam" id="PF18367"/>
    </source>
</evidence>
<evidence type="ECO:0000313" key="4">
    <source>
        <dbReference type="Proteomes" id="UP000774283"/>
    </source>
</evidence>
<gene>
    <name evidence="3" type="ORF">HF995_07870</name>
</gene>
<dbReference type="AlphaFoldDB" id="A0A9X5FBL2"/>
<dbReference type="RefSeq" id="WP_168447259.1">
    <property type="nucleotide sequence ID" value="NZ_JAAXOW010000002.1"/>
</dbReference>
<protein>
    <submittedName>
        <fullName evidence="3">Helix-turn-helix domain-containing protein</fullName>
    </submittedName>
</protein>
<dbReference type="EMBL" id="JAAXOW010000002">
    <property type="protein sequence ID" value="NKX93190.1"/>
    <property type="molecule type" value="Genomic_DNA"/>
</dbReference>
<dbReference type="InterPro" id="IPR041098">
    <property type="entry name" value="Rv2175c_C"/>
</dbReference>
<dbReference type="InterPro" id="IPR048576">
    <property type="entry name" value="Rv2175c_wHTH"/>
</dbReference>
<accession>A0A9X5FBL2</accession>
<dbReference type="Proteomes" id="UP000774283">
    <property type="component" value="Unassembled WGS sequence"/>
</dbReference>
<dbReference type="Pfam" id="PF21531">
    <property type="entry name" value="Rv2175c_wHTH"/>
    <property type="match status" value="1"/>
</dbReference>
<evidence type="ECO:0000259" key="2">
    <source>
        <dbReference type="Pfam" id="PF21531"/>
    </source>
</evidence>
<feature type="domain" description="DNA-binding protein Rv2175c wHTH" evidence="2">
    <location>
        <begin position="6"/>
        <end position="54"/>
    </location>
</feature>
<feature type="domain" description="Rv2175c C-terminal" evidence="1">
    <location>
        <begin position="82"/>
        <end position="134"/>
    </location>
</feature>
<comment type="caution">
    <text evidence="3">The sequence shown here is derived from an EMBL/GenBank/DDBJ whole genome shotgun (WGS) entry which is preliminary data.</text>
</comment>